<dbReference type="SUPFAM" id="SSF55008">
    <property type="entry name" value="HMA, heavy metal-associated domain"/>
    <property type="match status" value="1"/>
</dbReference>
<evidence type="ECO:0000313" key="1">
    <source>
        <dbReference type="EMBL" id="PZF96049.1"/>
    </source>
</evidence>
<comment type="caution">
    <text evidence="1">The sequence shown here is derived from an EMBL/GenBank/DDBJ whole genome shotgun (WGS) entry which is preliminary data.</text>
</comment>
<dbReference type="RefSeq" id="WP_111243802.1">
    <property type="nucleotide sequence ID" value="NZ_AP023358.1"/>
</dbReference>
<dbReference type="InterPro" id="IPR017969">
    <property type="entry name" value="Heavy-metal-associated_CS"/>
</dbReference>
<keyword evidence="2" id="KW-1185">Reference proteome</keyword>
<dbReference type="CDD" id="cd00371">
    <property type="entry name" value="HMA"/>
    <property type="match status" value="1"/>
</dbReference>
<dbReference type="Pfam" id="PF00403">
    <property type="entry name" value="HMA"/>
    <property type="match status" value="1"/>
</dbReference>
<organism evidence="1 2">
    <name type="scientific">Micromonospora endophytica</name>
    <dbReference type="NCBI Taxonomy" id="515350"/>
    <lineage>
        <taxon>Bacteria</taxon>
        <taxon>Bacillati</taxon>
        <taxon>Actinomycetota</taxon>
        <taxon>Actinomycetes</taxon>
        <taxon>Micromonosporales</taxon>
        <taxon>Micromonosporaceae</taxon>
        <taxon>Micromonospora</taxon>
    </lineage>
</organism>
<dbReference type="EMBL" id="POTX01000083">
    <property type="protein sequence ID" value="PZF96049.1"/>
    <property type="molecule type" value="Genomic_DNA"/>
</dbReference>
<protein>
    <submittedName>
        <fullName evidence="1">Copper-transporting ATPase</fullName>
    </submittedName>
</protein>
<reference evidence="1 2" key="1">
    <citation type="submission" date="2018-01" db="EMBL/GenBank/DDBJ databases">
        <title>Draft genome sequence of Jishengella endophytica.</title>
        <authorList>
            <person name="Sahin N."/>
            <person name="Ay H."/>
            <person name="Saygin H."/>
        </authorList>
    </citation>
    <scope>NUCLEOTIDE SEQUENCE [LARGE SCALE GENOMIC DNA]</scope>
    <source>
        <strain evidence="1 2">DSM 45430</strain>
    </source>
</reference>
<dbReference type="GO" id="GO:0005507">
    <property type="term" value="F:copper ion binding"/>
    <property type="evidence" value="ECO:0007669"/>
    <property type="project" value="InterPro"/>
</dbReference>
<dbReference type="PROSITE" id="PS01047">
    <property type="entry name" value="HMA_1"/>
    <property type="match status" value="1"/>
</dbReference>
<dbReference type="InterPro" id="IPR006121">
    <property type="entry name" value="HMA_dom"/>
</dbReference>
<sequence length="74" mass="7670">MVTTTYQVQGMTCGHCVNSVSAEVGGLAGVDEVQVDLAGGRVTVTSERPLTDDEVRAAVDEAGYELVGGADQQR</sequence>
<dbReference type="InterPro" id="IPR000428">
    <property type="entry name" value="Cu-bd"/>
</dbReference>
<dbReference type="Gene3D" id="3.30.70.100">
    <property type="match status" value="1"/>
</dbReference>
<accession>A0A2W2D657</accession>
<evidence type="ECO:0000313" key="2">
    <source>
        <dbReference type="Proteomes" id="UP000248627"/>
    </source>
</evidence>
<name>A0A2W2D657_9ACTN</name>
<dbReference type="PRINTS" id="PR00944">
    <property type="entry name" value="CUEXPORT"/>
</dbReference>
<dbReference type="OrthoDB" id="9813965at2"/>
<dbReference type="AlphaFoldDB" id="A0A2W2D657"/>
<proteinExistence type="predicted"/>
<dbReference type="InterPro" id="IPR036163">
    <property type="entry name" value="HMA_dom_sf"/>
</dbReference>
<dbReference type="GO" id="GO:0006825">
    <property type="term" value="P:copper ion transport"/>
    <property type="evidence" value="ECO:0007669"/>
    <property type="project" value="InterPro"/>
</dbReference>
<dbReference type="PROSITE" id="PS50846">
    <property type="entry name" value="HMA_2"/>
    <property type="match status" value="1"/>
</dbReference>
<dbReference type="Proteomes" id="UP000248627">
    <property type="component" value="Unassembled WGS sequence"/>
</dbReference>
<gene>
    <name evidence="1" type="ORF">C1I93_14440</name>
</gene>